<dbReference type="RefSeq" id="WP_147425593.1">
    <property type="nucleotide sequence ID" value="NZ_RBKU01000001.1"/>
</dbReference>
<evidence type="ECO:0000313" key="4">
    <source>
        <dbReference type="Proteomes" id="UP000268007"/>
    </source>
</evidence>
<evidence type="ECO:0000313" key="3">
    <source>
        <dbReference type="EMBL" id="RKR81574.1"/>
    </source>
</evidence>
<dbReference type="Gene3D" id="1.10.10.1400">
    <property type="entry name" value="Terminase, small subunit, N-terminal DNA-binding domain, HTH motif"/>
    <property type="match status" value="1"/>
</dbReference>
<dbReference type="OrthoDB" id="1338457at2"/>
<keyword evidence="4" id="KW-1185">Reference proteome</keyword>
<evidence type="ECO:0000256" key="1">
    <source>
        <dbReference type="ARBA" id="ARBA00022612"/>
    </source>
</evidence>
<dbReference type="PANTHER" id="PTHR41328">
    <property type="entry name" value="TERMINASE SMALL SUBUNIT-RELATED"/>
    <property type="match status" value="1"/>
</dbReference>
<reference evidence="3 4" key="1">
    <citation type="submission" date="2018-10" db="EMBL/GenBank/DDBJ databases">
        <title>Genomic Encyclopedia of Archaeal and Bacterial Type Strains, Phase II (KMG-II): from individual species to whole genera.</title>
        <authorList>
            <person name="Goeker M."/>
        </authorList>
    </citation>
    <scope>NUCLEOTIDE SEQUENCE [LARGE SCALE GENOMIC DNA]</scope>
    <source>
        <strain evidence="3 4">DSM 18602</strain>
    </source>
</reference>
<dbReference type="Proteomes" id="UP000268007">
    <property type="component" value="Unassembled WGS sequence"/>
</dbReference>
<accession>A0A495IZV8</accession>
<proteinExistence type="predicted"/>
<name>A0A495IZV8_9SPHI</name>
<evidence type="ECO:0000256" key="2">
    <source>
        <dbReference type="ARBA" id="ARBA00023219"/>
    </source>
</evidence>
<dbReference type="InterPro" id="IPR038713">
    <property type="entry name" value="Terminase_Gp1_N_sf"/>
</dbReference>
<dbReference type="InterPro" id="IPR052404">
    <property type="entry name" value="SPP1-like_terminase"/>
</dbReference>
<organism evidence="3 4">
    <name type="scientific">Mucilaginibacter gracilis</name>
    <dbReference type="NCBI Taxonomy" id="423350"/>
    <lineage>
        <taxon>Bacteria</taxon>
        <taxon>Pseudomonadati</taxon>
        <taxon>Bacteroidota</taxon>
        <taxon>Sphingobacteriia</taxon>
        <taxon>Sphingobacteriales</taxon>
        <taxon>Sphingobacteriaceae</taxon>
        <taxon>Mucilaginibacter</taxon>
    </lineage>
</organism>
<keyword evidence="2" id="KW-0231">Viral genome packaging</keyword>
<dbReference type="GO" id="GO:0051276">
    <property type="term" value="P:chromosome organization"/>
    <property type="evidence" value="ECO:0007669"/>
    <property type="project" value="InterPro"/>
</dbReference>
<dbReference type="Pfam" id="PF03592">
    <property type="entry name" value="Terminase_2"/>
    <property type="match status" value="1"/>
</dbReference>
<dbReference type="PANTHER" id="PTHR41328:SF2">
    <property type="entry name" value="TERMINASE SMALL SUBUNIT"/>
    <property type="match status" value="1"/>
</dbReference>
<dbReference type="EMBL" id="RBKU01000001">
    <property type="protein sequence ID" value="RKR81574.1"/>
    <property type="molecule type" value="Genomic_DNA"/>
</dbReference>
<sequence length="299" mass="32835">MESNIPEETLTLQQQRFCDEYLVSFNAFRSAMLAGYSENTARKGELLHLPKVQDYLKAAMDKTKQRLQITHDMILRELAKIAFANMGNFYDDQGVLKPMYELSDDDKAAISQYQILDAVDDYGYQVGKLSKIKLHNKLSALDKIARHLNFYSVKAAEDGGRKAEDGGQKAEDGVRKNGCGSLIAEDGGRMAEVESLMTEDGVRKVEAGSLTAEFGGANLADRSFNTEVEQDEAEVLRRLAAVLPGEERGCADGEPEVYIDRMGKIAERFAVCDNVNETGPPIGGPADVLKNILTLSPTG</sequence>
<keyword evidence="1" id="KW-1188">Viral release from host cell</keyword>
<dbReference type="InterPro" id="IPR005335">
    <property type="entry name" value="Terminase_ssu"/>
</dbReference>
<dbReference type="AlphaFoldDB" id="A0A495IZV8"/>
<comment type="caution">
    <text evidence="3">The sequence shown here is derived from an EMBL/GenBank/DDBJ whole genome shotgun (WGS) entry which is preliminary data.</text>
</comment>
<protein>
    <submittedName>
        <fullName evidence="3">Terminase small subunit</fullName>
    </submittedName>
</protein>
<gene>
    <name evidence="3" type="ORF">BDD43_1723</name>
</gene>